<reference evidence="2 3" key="1">
    <citation type="submission" date="2017-06" db="EMBL/GenBank/DDBJ databases">
        <authorList>
            <person name="Kim H.J."/>
            <person name="Triplett B.A."/>
        </authorList>
    </citation>
    <scope>NUCLEOTIDE SEQUENCE [LARGE SCALE GENOMIC DNA]</scope>
    <source>
        <strain evidence="2 3">DSM 13116</strain>
    </source>
</reference>
<dbReference type="RefSeq" id="WP_089274996.1">
    <property type="nucleotide sequence ID" value="NZ_FZOC01000006.1"/>
</dbReference>
<feature type="domain" description="Methyltransferase type 11" evidence="1">
    <location>
        <begin position="50"/>
        <end position="141"/>
    </location>
</feature>
<name>A0A239BUK2_9BACT</name>
<dbReference type="AlphaFoldDB" id="A0A239BUK2"/>
<gene>
    <name evidence="2" type="ORF">SAMN04488503_2796</name>
</gene>
<evidence type="ECO:0000259" key="1">
    <source>
        <dbReference type="Pfam" id="PF08241"/>
    </source>
</evidence>
<evidence type="ECO:0000313" key="3">
    <source>
        <dbReference type="Proteomes" id="UP000198324"/>
    </source>
</evidence>
<dbReference type="CDD" id="cd02440">
    <property type="entry name" value="AdoMet_MTases"/>
    <property type="match status" value="1"/>
</dbReference>
<dbReference type="Proteomes" id="UP000198324">
    <property type="component" value="Unassembled WGS sequence"/>
</dbReference>
<proteinExistence type="predicted"/>
<dbReference type="OrthoDB" id="5419754at2"/>
<keyword evidence="3" id="KW-1185">Reference proteome</keyword>
<accession>A0A239BUK2</accession>
<dbReference type="EMBL" id="FZOC01000006">
    <property type="protein sequence ID" value="SNS11312.1"/>
    <property type="molecule type" value="Genomic_DNA"/>
</dbReference>
<sequence>MRVTRRQEHVDAYWARRWAAIPADEAAANPEAYPLRHALEAMQGVSGPVLEAGCGSGRILRRFHDQGARIVGMDYVAPGLAKLAQADGSLTLVQADMRRLPFADGAFQCVLAFGLYHGIEHGMDQALAETLRVLAPGGALCASFRTDNLQNRLIDWHAAQKAKGPKPDGPGQFHKLNLTRREYESLLTRAGFTVERTWAAQNYPFLYKFPLFRAAEQASFDESRGRRDGYRLNLAGRALQGALYALAPYQMCNVTVCLARKPGREAA</sequence>
<organism evidence="2 3">
    <name type="scientific">Humidesulfovibrio mexicanus</name>
    <dbReference type="NCBI Taxonomy" id="147047"/>
    <lineage>
        <taxon>Bacteria</taxon>
        <taxon>Pseudomonadati</taxon>
        <taxon>Thermodesulfobacteriota</taxon>
        <taxon>Desulfovibrionia</taxon>
        <taxon>Desulfovibrionales</taxon>
        <taxon>Desulfovibrionaceae</taxon>
        <taxon>Humidesulfovibrio</taxon>
    </lineage>
</organism>
<dbReference type="InterPro" id="IPR013216">
    <property type="entry name" value="Methyltransf_11"/>
</dbReference>
<dbReference type="GO" id="GO:0008757">
    <property type="term" value="F:S-adenosylmethionine-dependent methyltransferase activity"/>
    <property type="evidence" value="ECO:0007669"/>
    <property type="project" value="InterPro"/>
</dbReference>
<evidence type="ECO:0000313" key="2">
    <source>
        <dbReference type="EMBL" id="SNS11312.1"/>
    </source>
</evidence>
<dbReference type="InterPro" id="IPR029063">
    <property type="entry name" value="SAM-dependent_MTases_sf"/>
</dbReference>
<dbReference type="PANTHER" id="PTHR43591:SF110">
    <property type="entry name" value="RHODANESE DOMAIN-CONTAINING PROTEIN"/>
    <property type="match status" value="1"/>
</dbReference>
<dbReference type="SUPFAM" id="SSF53335">
    <property type="entry name" value="S-adenosyl-L-methionine-dependent methyltransferases"/>
    <property type="match status" value="1"/>
</dbReference>
<dbReference type="Pfam" id="PF08241">
    <property type="entry name" value="Methyltransf_11"/>
    <property type="match status" value="1"/>
</dbReference>
<dbReference type="Gene3D" id="3.40.50.150">
    <property type="entry name" value="Vaccinia Virus protein VP39"/>
    <property type="match status" value="1"/>
</dbReference>
<dbReference type="PANTHER" id="PTHR43591">
    <property type="entry name" value="METHYLTRANSFERASE"/>
    <property type="match status" value="1"/>
</dbReference>
<protein>
    <submittedName>
        <fullName evidence="2">Pimeloyl-CoA biosynthesis protein BioC</fullName>
    </submittedName>
</protein>